<dbReference type="GeneID" id="14695917"/>
<feature type="transmembrane region" description="Helical" evidence="2">
    <location>
        <begin position="56"/>
        <end position="74"/>
    </location>
</feature>
<proteinExistence type="predicted"/>
<feature type="region of interest" description="Disordered" evidence="1">
    <location>
        <begin position="162"/>
        <end position="194"/>
    </location>
</feature>
<name>K6UIK7_PLACD</name>
<dbReference type="OMA" id="MFIIWHY"/>
<keyword evidence="5" id="KW-1185">Reference proteome</keyword>
<feature type="domain" description="Plasmodium RESA N-terminal" evidence="3">
    <location>
        <begin position="277"/>
        <end position="400"/>
    </location>
</feature>
<feature type="compositionally biased region" description="Basic and acidic residues" evidence="1">
    <location>
        <begin position="169"/>
        <end position="194"/>
    </location>
</feature>
<gene>
    <name evidence="4" type="ORF">PCYB_042820</name>
</gene>
<dbReference type="Proteomes" id="UP000006319">
    <property type="component" value="Chromosome 4"/>
</dbReference>
<keyword evidence="2" id="KW-1133">Transmembrane helix</keyword>
<dbReference type="KEGG" id="pcy:PCYB_042820"/>
<evidence type="ECO:0000256" key="1">
    <source>
        <dbReference type="SAM" id="MobiDB-lite"/>
    </source>
</evidence>
<dbReference type="PANTHER" id="PTHR36193:SF23">
    <property type="entry name" value="PHISTB DOMAIN-CONTAINING RESA-LIKE PROTEIN 1"/>
    <property type="match status" value="1"/>
</dbReference>
<dbReference type="Gene3D" id="6.10.280.180">
    <property type="entry name" value="Plasmodium RESA, N-terminal helical domain"/>
    <property type="match status" value="1"/>
</dbReference>
<dbReference type="PhylomeDB" id="K6UIK7"/>
<dbReference type="InterPro" id="IPR019111">
    <property type="entry name" value="PRESA_N"/>
</dbReference>
<dbReference type="RefSeq" id="XP_004225479.1">
    <property type="nucleotide sequence ID" value="XM_004225431.1"/>
</dbReference>
<dbReference type="Pfam" id="PF09687">
    <property type="entry name" value="PRESAN"/>
    <property type="match status" value="1"/>
</dbReference>
<dbReference type="InterPro" id="IPR006526">
    <property type="entry name" value="Export_prot_PHISTa/b/c"/>
</dbReference>
<dbReference type="InterPro" id="IPR044885">
    <property type="entry name" value="PRESA_N_sf"/>
</dbReference>
<evidence type="ECO:0000259" key="3">
    <source>
        <dbReference type="Pfam" id="PF09687"/>
    </source>
</evidence>
<keyword evidence="2" id="KW-0472">Membrane</keyword>
<protein>
    <submittedName>
        <fullName evidence="4">Phist protein</fullName>
    </submittedName>
</protein>
<reference evidence="4 5" key="1">
    <citation type="journal article" date="2012" name="Nat. Genet.">
        <title>Plasmodium cynomolgi genome sequences provide insight into Plasmodium vivax and the monkey malaria clade.</title>
        <authorList>
            <person name="Tachibana S."/>
            <person name="Sullivan S.A."/>
            <person name="Kawai S."/>
            <person name="Nakamura S."/>
            <person name="Kim H.R."/>
            <person name="Goto N."/>
            <person name="Arisue N."/>
            <person name="Palacpac N.M.Q."/>
            <person name="Honma H."/>
            <person name="Yagi M."/>
            <person name="Tougan T."/>
            <person name="Katakai Y."/>
            <person name="Kaneko O."/>
            <person name="Mita T."/>
            <person name="Kita K."/>
            <person name="Yasutomi Y."/>
            <person name="Sutton P.L."/>
            <person name="Shakhbatyan R."/>
            <person name="Horii T."/>
            <person name="Yasunaga T."/>
            <person name="Barnwell J.W."/>
            <person name="Escalante A.A."/>
            <person name="Carlton J.M."/>
            <person name="Tanabe K."/>
        </authorList>
    </citation>
    <scope>NUCLEOTIDE SEQUENCE [LARGE SCALE GENOMIC DNA]</scope>
    <source>
        <strain evidence="4 5">B</strain>
    </source>
</reference>
<accession>K6UIK7</accession>
<organism evidence="4 5">
    <name type="scientific">Plasmodium cynomolgi (strain B)</name>
    <dbReference type="NCBI Taxonomy" id="1120755"/>
    <lineage>
        <taxon>Eukaryota</taxon>
        <taxon>Sar</taxon>
        <taxon>Alveolata</taxon>
        <taxon>Apicomplexa</taxon>
        <taxon>Aconoidasida</taxon>
        <taxon>Haemosporida</taxon>
        <taxon>Plasmodiidae</taxon>
        <taxon>Plasmodium</taxon>
        <taxon>Plasmodium (Plasmodium)</taxon>
    </lineage>
</organism>
<keyword evidence="2" id="KW-0812">Transmembrane</keyword>
<evidence type="ECO:0000313" key="5">
    <source>
        <dbReference type="Proteomes" id="UP000006319"/>
    </source>
</evidence>
<dbReference type="EMBL" id="DF157096">
    <property type="protein sequence ID" value="GAB65078.1"/>
    <property type="molecule type" value="Genomic_DNA"/>
</dbReference>
<sequence>MDGDLCGRGCFHGGSGSGSSLVANKNNFKNCCTRSLEKGNKIITGRIYTKVARSRIFILFVLTLLNLFLQNMYYKNEEWKPFSKLELSMNGCSRKLAQIKELRECANLARQALRKEDSEHLRKYKEQFYKKLEEKMNQVGPDPLPSCMKKGDKIPTVKKKMQFVEPEETTQKDKAPNSNTQKEKYEKEKNKKEKVRVDPMGHLKNEKNKIMTTTELKKKHDDNLHKKISKEEMKEILDCTDASNYENIQRKKNVFYNEYDNDEFPRICMMKDINEKITENALNSRIAKLWKVVSPKDMFIIWHYIQALGRDKYLRMNGELWKACGQLQEEYNIPNDIKKREWQDISHYMTKELLEKEHNDYLEFKELVKKGSCERDKFQKYIDNKMGSWRFLTTIMMDSWKETLIERLKRYKIYEA</sequence>
<dbReference type="OrthoDB" id="384462at2759"/>
<dbReference type="AlphaFoldDB" id="K6UIK7"/>
<dbReference type="PANTHER" id="PTHR36193">
    <property type="entry name" value="PHISTB DOMAIN-CONTAINING RESA-LIKE PROTEIN 1"/>
    <property type="match status" value="1"/>
</dbReference>
<dbReference type="NCBIfam" id="TIGR01639">
    <property type="entry name" value="P_fal_TIGR01639"/>
    <property type="match status" value="1"/>
</dbReference>
<evidence type="ECO:0000256" key="2">
    <source>
        <dbReference type="SAM" id="Phobius"/>
    </source>
</evidence>
<dbReference type="VEuPathDB" id="PlasmoDB:PCYB_042820"/>
<evidence type="ECO:0000313" key="4">
    <source>
        <dbReference type="EMBL" id="GAB65078.1"/>
    </source>
</evidence>